<gene>
    <name evidence="1" type="ORF">QFC21_002838</name>
</gene>
<sequence length="1200" mass="132948">MDQPEDVVQAGSLCLLLESMPKLDCPSDWSDIGSYIGQKTDRRAILRATIRLSGDALVVRVYLLPWIGPTVQLKKATKEQLHRIMKSIQRRWSCEDMTVGQDEGNLVFSNTDTRTITSLYQSIPSPSPSIDDISRVTDHSCQKAARRVLTNAGGSDHGAENAHVDVDWRRLRDGNLAAMGLNTRLYTYQRKSVAQMCIQEAAPARIEDIKFVKMKEVGKDGFYYIDLSSGEVRRKCDVGLYDLPRGGILCEEMGTGKTLIALSLILATRRQRTTPDETTSHSSVVTDVGRAISSTLKQETRLTREASAVGMGAKGTLAEIALHRLLCCRSTNFAEDEEDEKDVKDVKGQKDQKDQKTIPLLPEWAHNALSSDPPFYYQHPKRDESCRRSVTRPIIDHRSSLSKKIYLSCATLVIVPRLLVKQWEGEIVKHFTKGSLKCFSVHQELPSRDEVLASDIVLISDANEGHVASTGSGGLMELARKTCSEAFWAISGTPTKHALSSTIARDTAVSGKWSDEAIKDIGRLLGIVTNLLQMKPFDITGKSIANSPTTLVINPLRGTDGPVCGAVERLAQLVNSIMVRNREEDIAAEIKLDPLEERRHGLCLDHLGRLTYNVLQAVYAVNVVTSRRVGPDYLLSPENRSDLMLAFQNLQTACCWNPTGNSKDFDPKFTLSVLAEYLEPEKLGSFSEQDQQMMKEAERWLSAAVQDEIWQSLMLKISVPLYASRLPTEALHASSHFPLADDGTALTTAEVLLALRDAAAKITDEDQVSGKLVGAAISARKRETLIVAEGRLTKGARINGKKTPEKNCSQQTKSRAAARSLQRSGRVATIDLREMQNVNNEESTRPISTAVRKRKRSQPPQNCDTTSIATKAPPLPREVQELHVAFKTLSSKLNWIVAEILGNENDTFIVFGRDAVVLGQLTEVPSGFGWSVKVTLLISPVSLHVDAVLFPASCYVGIGLSDIRAREAAVDIFQQKMRRVCLIEITMAGRGLYVRRLIIMSFAFEADQHTISDRNLVVANRVIFAEPVWKEDVEQQAIARARRIGQQRPVICDTLFIKGSPEQDVLEQRHGSTLRDAADNHVIQNFIANPKFIEETAPPRSPFVVPLVKQSPPENEVLMAPPATPPQEYRNQCAYERPTKRARTRTPSPCFGNDVSASQYSVTAIQQSSGLDTLLGSDSPEPMISSFGNKVRRRVAFQNE</sequence>
<reference evidence="1" key="1">
    <citation type="submission" date="2023-04" db="EMBL/GenBank/DDBJ databases">
        <title>Draft Genome sequencing of Naganishia species isolated from polar environments using Oxford Nanopore Technology.</title>
        <authorList>
            <person name="Leo P."/>
            <person name="Venkateswaran K."/>
        </authorList>
    </citation>
    <scope>NUCLEOTIDE SEQUENCE</scope>
    <source>
        <strain evidence="1">MNA-CCFEE 5423</strain>
    </source>
</reference>
<dbReference type="Proteomes" id="UP001227268">
    <property type="component" value="Unassembled WGS sequence"/>
</dbReference>
<keyword evidence="2" id="KW-1185">Reference proteome</keyword>
<name>A0ACC2VTJ5_9TREE</name>
<proteinExistence type="predicted"/>
<dbReference type="EMBL" id="JASBWT010000008">
    <property type="protein sequence ID" value="KAJ9102438.1"/>
    <property type="molecule type" value="Genomic_DNA"/>
</dbReference>
<evidence type="ECO:0000313" key="2">
    <source>
        <dbReference type="Proteomes" id="UP001227268"/>
    </source>
</evidence>
<evidence type="ECO:0000313" key="1">
    <source>
        <dbReference type="EMBL" id="KAJ9102438.1"/>
    </source>
</evidence>
<organism evidence="1 2">
    <name type="scientific">Naganishia friedmannii</name>
    <dbReference type="NCBI Taxonomy" id="89922"/>
    <lineage>
        <taxon>Eukaryota</taxon>
        <taxon>Fungi</taxon>
        <taxon>Dikarya</taxon>
        <taxon>Basidiomycota</taxon>
        <taxon>Agaricomycotina</taxon>
        <taxon>Tremellomycetes</taxon>
        <taxon>Filobasidiales</taxon>
        <taxon>Filobasidiaceae</taxon>
        <taxon>Naganishia</taxon>
    </lineage>
</organism>
<comment type="caution">
    <text evidence="1">The sequence shown here is derived from an EMBL/GenBank/DDBJ whole genome shotgun (WGS) entry which is preliminary data.</text>
</comment>
<accession>A0ACC2VTJ5</accession>
<protein>
    <submittedName>
        <fullName evidence="1">Uncharacterized protein</fullName>
    </submittedName>
</protein>